<evidence type="ECO:0000313" key="13">
    <source>
        <dbReference type="EMBL" id="AMX03210.1"/>
    </source>
</evidence>
<dbReference type="Pfam" id="PF00923">
    <property type="entry name" value="TAL_FSA"/>
    <property type="match status" value="1"/>
</dbReference>
<dbReference type="PROSITE" id="PS00958">
    <property type="entry name" value="TRANSALDOLASE_2"/>
    <property type="match status" value="1"/>
</dbReference>
<dbReference type="InterPro" id="IPR004730">
    <property type="entry name" value="Transaldolase_1"/>
</dbReference>
<protein>
    <recommendedName>
        <fullName evidence="5 11">Transaldolase</fullName>
        <ecNumber evidence="5 11">2.2.1.2</ecNumber>
    </recommendedName>
</protein>
<dbReference type="Proteomes" id="UP000076077">
    <property type="component" value="Chromosome"/>
</dbReference>
<dbReference type="STRING" id="252514.A3224_12060"/>
<keyword evidence="14" id="KW-1185">Reference proteome</keyword>
<dbReference type="InterPro" id="IPR001585">
    <property type="entry name" value="TAL/FSA"/>
</dbReference>
<dbReference type="RefSeq" id="WP_067154959.1">
    <property type="nucleotide sequence ID" value="NZ_CP014864.1"/>
</dbReference>
<proteinExistence type="inferred from homology"/>
<dbReference type="OrthoDB" id="9809101at2"/>
<dbReference type="NCBIfam" id="TIGR00874">
    <property type="entry name" value="talAB"/>
    <property type="match status" value="1"/>
</dbReference>
<comment type="subcellular location">
    <subcellularLocation>
        <location evidence="2 11">Cytoplasm</location>
    </subcellularLocation>
</comment>
<evidence type="ECO:0000256" key="8">
    <source>
        <dbReference type="ARBA" id="ARBA00023126"/>
    </source>
</evidence>
<dbReference type="GO" id="GO:0006098">
    <property type="term" value="P:pentose-phosphate shunt"/>
    <property type="evidence" value="ECO:0007669"/>
    <property type="project" value="UniProtKB-UniRule"/>
</dbReference>
<evidence type="ECO:0000256" key="9">
    <source>
        <dbReference type="ARBA" id="ARBA00023270"/>
    </source>
</evidence>
<dbReference type="PANTHER" id="PTHR10683">
    <property type="entry name" value="TRANSALDOLASE"/>
    <property type="match status" value="1"/>
</dbReference>
<dbReference type="PROSITE" id="PS01054">
    <property type="entry name" value="TRANSALDOLASE_1"/>
    <property type="match status" value="1"/>
</dbReference>
<dbReference type="EMBL" id="CP014864">
    <property type="protein sequence ID" value="AMX03210.1"/>
    <property type="molecule type" value="Genomic_DNA"/>
</dbReference>
<dbReference type="NCBIfam" id="NF009001">
    <property type="entry name" value="PRK12346.1"/>
    <property type="match status" value="1"/>
</dbReference>
<evidence type="ECO:0000256" key="10">
    <source>
        <dbReference type="ARBA" id="ARBA00048810"/>
    </source>
</evidence>
<keyword evidence="8 11" id="KW-0570">Pentose shunt</keyword>
<dbReference type="InterPro" id="IPR013785">
    <property type="entry name" value="Aldolase_TIM"/>
</dbReference>
<dbReference type="InterPro" id="IPR018225">
    <property type="entry name" value="Transaldolase_AS"/>
</dbReference>
<evidence type="ECO:0000256" key="11">
    <source>
        <dbReference type="HAMAP-Rule" id="MF_00492"/>
    </source>
</evidence>
<reference evidence="14" key="1">
    <citation type="submission" date="2016-03" db="EMBL/GenBank/DDBJ databases">
        <authorList>
            <person name="Lee Y.-S."/>
            <person name="Choi Y.-L."/>
        </authorList>
    </citation>
    <scope>NUCLEOTIDE SEQUENCE [LARGE SCALE GENOMIC DNA]</scope>
    <source>
        <strain evidence="14">DAU221</strain>
    </source>
</reference>
<dbReference type="FunFam" id="3.20.20.70:FF:000002">
    <property type="entry name" value="Transaldolase"/>
    <property type="match status" value="1"/>
</dbReference>
<name>A0A143HP50_MICTH</name>
<evidence type="ECO:0000256" key="2">
    <source>
        <dbReference type="ARBA" id="ARBA00004496"/>
    </source>
</evidence>
<feature type="active site" description="Schiff-base intermediate with substrate" evidence="11">
    <location>
        <position position="131"/>
    </location>
</feature>
<comment type="catalytic activity">
    <reaction evidence="10 11 12">
        <text>D-sedoheptulose 7-phosphate + D-glyceraldehyde 3-phosphate = D-erythrose 4-phosphate + beta-D-fructose 6-phosphate</text>
        <dbReference type="Rhea" id="RHEA:17053"/>
        <dbReference type="ChEBI" id="CHEBI:16897"/>
        <dbReference type="ChEBI" id="CHEBI:57483"/>
        <dbReference type="ChEBI" id="CHEBI:57634"/>
        <dbReference type="ChEBI" id="CHEBI:59776"/>
        <dbReference type="EC" id="2.2.1.2"/>
    </reaction>
</comment>
<keyword evidence="7 11" id="KW-0808">Transferase</keyword>
<keyword evidence="6 11" id="KW-0963">Cytoplasm</keyword>
<comment type="similarity">
    <text evidence="4 11 12">Belongs to the transaldolase family. Type 1 subfamily.</text>
</comment>
<accession>A0A143HP50</accession>
<evidence type="ECO:0000256" key="12">
    <source>
        <dbReference type="RuleBase" id="RU004155"/>
    </source>
</evidence>
<evidence type="ECO:0000256" key="7">
    <source>
        <dbReference type="ARBA" id="ARBA00022679"/>
    </source>
</evidence>
<dbReference type="KEGG" id="mthd:A3224_12060"/>
<dbReference type="PANTHER" id="PTHR10683:SF18">
    <property type="entry name" value="TRANSALDOLASE"/>
    <property type="match status" value="1"/>
</dbReference>
<dbReference type="CDD" id="cd00957">
    <property type="entry name" value="Transaldolase_TalAB"/>
    <property type="match status" value="1"/>
</dbReference>
<organism evidence="13 14">
    <name type="scientific">Microbulbifer thermotolerans</name>
    <dbReference type="NCBI Taxonomy" id="252514"/>
    <lineage>
        <taxon>Bacteria</taxon>
        <taxon>Pseudomonadati</taxon>
        <taxon>Pseudomonadota</taxon>
        <taxon>Gammaproteobacteria</taxon>
        <taxon>Cellvibrionales</taxon>
        <taxon>Microbulbiferaceae</taxon>
        <taxon>Microbulbifer</taxon>
    </lineage>
</organism>
<dbReference type="EC" id="2.2.1.2" evidence="5 11"/>
<dbReference type="GO" id="GO:0005829">
    <property type="term" value="C:cytosol"/>
    <property type="evidence" value="ECO:0007669"/>
    <property type="project" value="TreeGrafter"/>
</dbReference>
<sequence length="329" mass="36169">MNKLEQLKARSQVVADTGDIAAIQRYHPQDATTNPSLLFKAAQLPQYQALIGESLDWAKRHCHDDASIPGQAAIKLAVAIGAEILQLVPGVVSTEVDARLSFDTRATIDYARRLISLYEQAGVPRERVLIKIASTWEGITAASVLEREGIHCNLTLLFSFCQAVACAEAGVTLISPFVGRILDWHKAHSGREDFTAEEDPGVLSVRNIYHYYKSRGYDTVVMAASFRNTGEIEALAGCDRLTISPQLLQALEEDDGNLTGGLPEQTEPLARPNRALGEAEFRYQLNSDAMATEKLAEGIRNFVQDQERLELLLQTHLIGRTETNAATNP</sequence>
<dbReference type="GO" id="GO:0004801">
    <property type="term" value="F:transaldolase activity"/>
    <property type="evidence" value="ECO:0007669"/>
    <property type="project" value="UniProtKB-UniRule"/>
</dbReference>
<comment type="function">
    <text evidence="1 11 12">Transaldolase is important for the balance of metabolites in the pentose-phosphate pathway.</text>
</comment>
<dbReference type="SUPFAM" id="SSF51569">
    <property type="entry name" value="Aldolase"/>
    <property type="match status" value="1"/>
</dbReference>
<keyword evidence="9 11" id="KW-0704">Schiff base</keyword>
<evidence type="ECO:0000313" key="14">
    <source>
        <dbReference type="Proteomes" id="UP000076077"/>
    </source>
</evidence>
<evidence type="ECO:0000256" key="1">
    <source>
        <dbReference type="ARBA" id="ARBA00003518"/>
    </source>
</evidence>
<evidence type="ECO:0000256" key="3">
    <source>
        <dbReference type="ARBA" id="ARBA00004857"/>
    </source>
</evidence>
<dbReference type="AlphaFoldDB" id="A0A143HP50"/>
<dbReference type="GeneID" id="76608778"/>
<comment type="pathway">
    <text evidence="3 11 12">Carbohydrate degradation; pentose phosphate pathway; D-glyceraldehyde 3-phosphate and beta-D-fructose 6-phosphate from D-ribose 5-phosphate and D-xylulose 5-phosphate (non-oxidative stage): step 2/3.</text>
</comment>
<evidence type="ECO:0000256" key="6">
    <source>
        <dbReference type="ARBA" id="ARBA00022490"/>
    </source>
</evidence>
<evidence type="ECO:0000256" key="5">
    <source>
        <dbReference type="ARBA" id="ARBA00013151"/>
    </source>
</evidence>
<evidence type="ECO:0000256" key="4">
    <source>
        <dbReference type="ARBA" id="ARBA00008012"/>
    </source>
</evidence>
<dbReference type="GO" id="GO:0005975">
    <property type="term" value="P:carbohydrate metabolic process"/>
    <property type="evidence" value="ECO:0007669"/>
    <property type="project" value="InterPro"/>
</dbReference>
<dbReference type="HAMAP" id="MF_00492">
    <property type="entry name" value="Transaldolase_1"/>
    <property type="match status" value="1"/>
</dbReference>
<dbReference type="UniPathway" id="UPA00115">
    <property type="reaction ID" value="UER00414"/>
</dbReference>
<dbReference type="Gene3D" id="3.20.20.70">
    <property type="entry name" value="Aldolase class I"/>
    <property type="match status" value="1"/>
</dbReference>
<gene>
    <name evidence="11" type="primary">tal</name>
    <name evidence="13" type="ORF">A3224_12060</name>
</gene>